<organism evidence="1 2">
    <name type="scientific">Amphibiibacter pelophylacis</name>
    <dbReference type="NCBI Taxonomy" id="1799477"/>
    <lineage>
        <taxon>Bacteria</taxon>
        <taxon>Pseudomonadati</taxon>
        <taxon>Pseudomonadota</taxon>
        <taxon>Betaproteobacteria</taxon>
        <taxon>Burkholderiales</taxon>
        <taxon>Sphaerotilaceae</taxon>
        <taxon>Amphibiibacter</taxon>
    </lineage>
</organism>
<protein>
    <submittedName>
        <fullName evidence="1">(2Fe-2S)-binding protein</fullName>
    </submittedName>
</protein>
<dbReference type="EMBL" id="JAWDIE010000006">
    <property type="protein sequence ID" value="MEJ7137817.1"/>
    <property type="molecule type" value="Genomic_DNA"/>
</dbReference>
<reference evidence="1" key="1">
    <citation type="submission" date="2023-10" db="EMBL/GenBank/DDBJ databases">
        <title>Amphibacter perezi, gen. nov., sp. nov. a novel taxa of the family Comamonadaceae, class Betaproteobacteria isolated from the skin microbiota of Pelophylax perezi from different populations.</title>
        <authorList>
            <person name="Costa S."/>
            <person name="Proenca D.N."/>
            <person name="Lopes I."/>
            <person name="Morais P.V."/>
        </authorList>
    </citation>
    <scope>NUCLEOTIDE SEQUENCE</scope>
    <source>
        <strain evidence="1">SL12-8</strain>
    </source>
</reference>
<keyword evidence="2" id="KW-1185">Reference proteome</keyword>
<accession>A0ACC6P133</accession>
<evidence type="ECO:0000313" key="1">
    <source>
        <dbReference type="EMBL" id="MEJ7137817.1"/>
    </source>
</evidence>
<proteinExistence type="predicted"/>
<sequence length="79" mass="8372">MIVCVCHRVSDHTIRRCGREGGCFDTLQFEHGVATQCGQCACSARALLDEGRAEAGLCSSDHARAPAYPVIALRPALAA</sequence>
<evidence type="ECO:0000313" key="2">
    <source>
        <dbReference type="Proteomes" id="UP001364695"/>
    </source>
</evidence>
<dbReference type="Proteomes" id="UP001364695">
    <property type="component" value="Unassembled WGS sequence"/>
</dbReference>
<comment type="caution">
    <text evidence="1">The sequence shown here is derived from an EMBL/GenBank/DDBJ whole genome shotgun (WGS) entry which is preliminary data.</text>
</comment>
<gene>
    <name evidence="1" type="ORF">RV045_05135</name>
</gene>
<name>A0ACC6P133_9BURK</name>